<reference evidence="4" key="1">
    <citation type="submission" date="2025-08" db="UniProtKB">
        <authorList>
            <consortium name="Ensembl"/>
        </authorList>
    </citation>
    <scope>IDENTIFICATION</scope>
</reference>
<feature type="transmembrane region" description="Helical" evidence="1">
    <location>
        <begin position="130"/>
        <end position="150"/>
    </location>
</feature>
<keyword evidence="1" id="KW-0812">Transmembrane</keyword>
<dbReference type="GeneTree" id="ENSGT01050000244806"/>
<evidence type="ECO:0000259" key="3">
    <source>
        <dbReference type="SMART" id="SM00409"/>
    </source>
</evidence>
<evidence type="ECO:0000256" key="1">
    <source>
        <dbReference type="SAM" id="Phobius"/>
    </source>
</evidence>
<sequence>MKSSFSTELFLLLMYGVFGAETEEVKTVKEGDSVTLNPERNQTQGFIKIVWRFGVEHTIIADLSENKPWLSNTDERFRDRLLLDLTGSLTITDMRTEHSGLYKVKIDYSTGTSYKIFSVTVLEPGGSSGAIAGTCVTVLLVAAAAVVYYYRHRICDQKRLMGCTRPKIIILLSFGHFEL</sequence>
<dbReference type="Proteomes" id="UP001108240">
    <property type="component" value="Unplaced"/>
</dbReference>
<dbReference type="InterPro" id="IPR013783">
    <property type="entry name" value="Ig-like_fold"/>
</dbReference>
<keyword evidence="5" id="KW-1185">Reference proteome</keyword>
<evidence type="ECO:0000313" key="5">
    <source>
        <dbReference type="Proteomes" id="UP001108240"/>
    </source>
</evidence>
<dbReference type="InterPro" id="IPR003599">
    <property type="entry name" value="Ig_sub"/>
</dbReference>
<reference evidence="4" key="2">
    <citation type="submission" date="2025-09" db="UniProtKB">
        <authorList>
            <consortium name="Ensembl"/>
        </authorList>
    </citation>
    <scope>IDENTIFICATION</scope>
</reference>
<dbReference type="InterPro" id="IPR036179">
    <property type="entry name" value="Ig-like_dom_sf"/>
</dbReference>
<dbReference type="SMART" id="SM00409">
    <property type="entry name" value="IG"/>
    <property type="match status" value="1"/>
</dbReference>
<dbReference type="PANTHER" id="PTHR21063:SF4">
    <property type="entry name" value="CD48 ANTIGEN-RELATED"/>
    <property type="match status" value="1"/>
</dbReference>
<evidence type="ECO:0000256" key="2">
    <source>
        <dbReference type="SAM" id="SignalP"/>
    </source>
</evidence>
<dbReference type="AlphaFoldDB" id="A0A9J7Y5M5"/>
<evidence type="ECO:0000313" key="4">
    <source>
        <dbReference type="Ensembl" id="ENSCCRP00000114108.1"/>
    </source>
</evidence>
<keyword evidence="1" id="KW-1133">Transmembrane helix</keyword>
<feature type="domain" description="Immunoglobulin" evidence="3">
    <location>
        <begin position="23"/>
        <end position="122"/>
    </location>
</feature>
<dbReference type="Ensembl" id="ENSCCRT00000126629.1">
    <property type="protein sequence ID" value="ENSCCRP00000114108.1"/>
    <property type="gene ID" value="ENSCCRG00000059101.1"/>
</dbReference>
<feature type="signal peptide" evidence="2">
    <location>
        <begin position="1"/>
        <end position="19"/>
    </location>
</feature>
<protein>
    <recommendedName>
        <fullName evidence="3">Immunoglobulin domain-containing protein</fullName>
    </recommendedName>
</protein>
<feature type="chain" id="PRO_5039918298" description="Immunoglobulin domain-containing protein" evidence="2">
    <location>
        <begin position="20"/>
        <end position="179"/>
    </location>
</feature>
<organism evidence="4 5">
    <name type="scientific">Cyprinus carpio carpio</name>
    <dbReference type="NCBI Taxonomy" id="630221"/>
    <lineage>
        <taxon>Eukaryota</taxon>
        <taxon>Metazoa</taxon>
        <taxon>Chordata</taxon>
        <taxon>Craniata</taxon>
        <taxon>Vertebrata</taxon>
        <taxon>Euteleostomi</taxon>
        <taxon>Actinopterygii</taxon>
        <taxon>Neopterygii</taxon>
        <taxon>Teleostei</taxon>
        <taxon>Ostariophysi</taxon>
        <taxon>Cypriniformes</taxon>
        <taxon>Cyprinidae</taxon>
        <taxon>Cyprininae</taxon>
        <taxon>Cyprinus</taxon>
    </lineage>
</organism>
<accession>A0A9J7Y5M5</accession>
<dbReference type="PANTHER" id="PTHR21063">
    <property type="entry name" value="LFA-3"/>
    <property type="match status" value="1"/>
</dbReference>
<dbReference type="SUPFAM" id="SSF48726">
    <property type="entry name" value="Immunoglobulin"/>
    <property type="match status" value="1"/>
</dbReference>
<keyword evidence="2" id="KW-0732">Signal</keyword>
<dbReference type="Gene3D" id="2.60.40.10">
    <property type="entry name" value="Immunoglobulins"/>
    <property type="match status" value="1"/>
</dbReference>
<keyword evidence="1" id="KW-0472">Membrane</keyword>
<name>A0A9J7Y5M5_CYPCA</name>
<proteinExistence type="predicted"/>